<dbReference type="EMBL" id="JARH01000224">
    <property type="protein sequence ID" value="EXF83632.1"/>
    <property type="molecule type" value="Genomic_DNA"/>
</dbReference>
<organism evidence="2 3">
    <name type="scientific">Colletotrichum fioriniae PJ7</name>
    <dbReference type="NCBI Taxonomy" id="1445577"/>
    <lineage>
        <taxon>Eukaryota</taxon>
        <taxon>Fungi</taxon>
        <taxon>Dikarya</taxon>
        <taxon>Ascomycota</taxon>
        <taxon>Pezizomycotina</taxon>
        <taxon>Sordariomycetes</taxon>
        <taxon>Hypocreomycetidae</taxon>
        <taxon>Glomerellales</taxon>
        <taxon>Glomerellaceae</taxon>
        <taxon>Colletotrichum</taxon>
        <taxon>Colletotrichum acutatum species complex</taxon>
    </lineage>
</organism>
<feature type="compositionally biased region" description="Polar residues" evidence="1">
    <location>
        <begin position="22"/>
        <end position="41"/>
    </location>
</feature>
<evidence type="ECO:0000256" key="1">
    <source>
        <dbReference type="SAM" id="MobiDB-lite"/>
    </source>
</evidence>
<evidence type="ECO:0000313" key="3">
    <source>
        <dbReference type="Proteomes" id="UP000020467"/>
    </source>
</evidence>
<dbReference type="AlphaFoldDB" id="A0A010QTV9"/>
<protein>
    <submittedName>
        <fullName evidence="2">Uncharacterized protein</fullName>
    </submittedName>
</protein>
<feature type="region of interest" description="Disordered" evidence="1">
    <location>
        <begin position="1"/>
        <end position="57"/>
    </location>
</feature>
<keyword evidence="3" id="KW-1185">Reference proteome</keyword>
<dbReference type="KEGG" id="cfj:CFIO01_00774"/>
<reference evidence="2 3" key="1">
    <citation type="submission" date="2014-02" db="EMBL/GenBank/DDBJ databases">
        <title>The genome sequence of Colletotrichum fioriniae PJ7.</title>
        <authorList>
            <person name="Baroncelli R."/>
            <person name="Thon M.R."/>
        </authorList>
    </citation>
    <scope>NUCLEOTIDE SEQUENCE [LARGE SCALE GENOMIC DNA]</scope>
    <source>
        <strain evidence="2 3">PJ7</strain>
    </source>
</reference>
<sequence length="379" mass="40931">MADSSLSRQRRPEGSDALRFNPSPTASKHTTPPQAQLSTITARHRNPRATDRPHSDDPFALIPAASYSALAQLDHLVRPCVGDQSRLARLISPVRQSSFAPAAESLLGDGYAHSFAVVVFAVLVNHVRRMLAPALGVGAFGGPIATLKLAVGSPALFLKEETEIGFFGRVFTPQGAWKLLGDVIGTIVFERILVRTAAELGSIKGYSHVKPGDPRTSKRGMGADEVQARAAEKRKIAALVVYLVWILGCAEYLHARAAHVVAVCIAYSKLLRGGILHRQALWEVLLPFTSPKTSSLIESVGGTLSVVGFHLELACFVAWGLYPLMKLAILSTLRMDLRKSRPELAILIAAWTWGTGCCKNIAFNSNKLYGETKGAGFLF</sequence>
<gene>
    <name evidence="2" type="ORF">CFIO01_00774</name>
</gene>
<dbReference type="HOGENOM" id="CLU_783051_0_0_1"/>
<proteinExistence type="predicted"/>
<dbReference type="Proteomes" id="UP000020467">
    <property type="component" value="Unassembled WGS sequence"/>
</dbReference>
<name>A0A010QTV9_9PEZI</name>
<dbReference type="OrthoDB" id="5233297at2759"/>
<feature type="compositionally biased region" description="Basic and acidic residues" evidence="1">
    <location>
        <begin position="48"/>
        <end position="57"/>
    </location>
</feature>
<evidence type="ECO:0000313" key="2">
    <source>
        <dbReference type="EMBL" id="EXF83632.1"/>
    </source>
</evidence>
<dbReference type="eggNOG" id="ENOG502R729">
    <property type="taxonomic scope" value="Eukaryota"/>
</dbReference>
<comment type="caution">
    <text evidence="2">The sequence shown here is derived from an EMBL/GenBank/DDBJ whole genome shotgun (WGS) entry which is preliminary data.</text>
</comment>
<accession>A0A010QTV9</accession>